<evidence type="ECO:0000313" key="1">
    <source>
        <dbReference type="EMBL" id="ADU03112.1"/>
    </source>
</evidence>
<gene>
    <name evidence="1" type="ORF">pBMB0558_00230</name>
</gene>
<dbReference type="EMBL" id="HM037272">
    <property type="protein sequence ID" value="ADU03112.1"/>
    <property type="molecule type" value="Genomic_DNA"/>
</dbReference>
<protein>
    <submittedName>
        <fullName evidence="1">Uncharacterized protein</fullName>
    </submittedName>
</protein>
<proteinExistence type="predicted"/>
<dbReference type="AlphaFoldDB" id="E7CGH3"/>
<name>E7CGH3_BACTU</name>
<reference evidence="1" key="1">
    <citation type="journal article" date="2010" name="J. Biol. Chem.">
        <title>Genome-wide Screening Reveals the Genetic Determinants of an Antibiotic Insecticide in Bacillus thuringiensis.</title>
        <authorList>
            <person name="Liu X.Y."/>
            <person name="Ruan L.F."/>
            <person name="Hu Z.F."/>
            <person name="Peng D.H."/>
            <person name="Cao S.Y."/>
            <person name="Yu Z.N."/>
            <person name="Liu Y."/>
            <person name="Zheng J.S."/>
            <person name="Sun M."/>
        </authorList>
    </citation>
    <scope>NUCLEOTIDE SEQUENCE</scope>
    <source>
        <strain evidence="1">CT-43</strain>
        <plasmid evidence="1">pBMB0558</plasmid>
    </source>
</reference>
<geneLocation type="plasmid" evidence="1">
    <name>pBMB0558</name>
</geneLocation>
<accession>E7CGH3</accession>
<organism evidence="1">
    <name type="scientific">Bacillus thuringiensis serovar chinensis CT-43</name>
    <dbReference type="NCBI Taxonomy" id="541229"/>
    <lineage>
        <taxon>Bacteria</taxon>
        <taxon>Bacillati</taxon>
        <taxon>Bacillota</taxon>
        <taxon>Bacilli</taxon>
        <taxon>Bacillales</taxon>
        <taxon>Bacillaceae</taxon>
        <taxon>Bacillus</taxon>
        <taxon>Bacillus cereus group</taxon>
    </lineage>
</organism>
<sequence length="38" mass="4569">MKIEKVLKPVLVQILPRQFYELPNNGVKKRSRFIPKIF</sequence>
<keyword evidence="1" id="KW-0614">Plasmid</keyword>